<keyword evidence="3" id="KW-0949">S-adenosyl-L-methionine</keyword>
<dbReference type="SUPFAM" id="SSF102114">
    <property type="entry name" value="Radical SAM enzymes"/>
    <property type="match status" value="1"/>
</dbReference>
<sequence length="334" mass="39044">MKLNNIKRLSKLFFHYKFRNRILPYMPLRAWLEPTNFCNLRCKVCPNSIDTTSERGYMEYYFFCKIVDQLAGYVNDVNLSHRGESLFHPEIYRMVKYCSDKGIKTRIHSNATQLNEEKSRKLIDSGLDLLSFSFDGFNKETYEKIRVNAKFEETLSKITMFLKMKQKLGSKKPFTIIQVIISDNYSESSKNRDEFMKIFENLPLDRLYVKEAHNWGGNMETGTKCAAAKKGTFSMCTFLWYAITILWNGSVVPCPQDWFGKMVLGNLHNQSLKEIWNDSPVFNIRTRMVTQNLDGILCETCDRPWRKQVLGIPVENAKTFLKEHVLGYSSLKTR</sequence>
<dbReference type="PROSITE" id="PS51918">
    <property type="entry name" value="RADICAL_SAM"/>
    <property type="match status" value="1"/>
</dbReference>
<evidence type="ECO:0000256" key="2">
    <source>
        <dbReference type="ARBA" id="ARBA00022485"/>
    </source>
</evidence>
<dbReference type="InterPro" id="IPR007197">
    <property type="entry name" value="rSAM"/>
</dbReference>
<dbReference type="GO" id="GO:0003824">
    <property type="term" value="F:catalytic activity"/>
    <property type="evidence" value="ECO:0007669"/>
    <property type="project" value="InterPro"/>
</dbReference>
<dbReference type="InterPro" id="IPR023885">
    <property type="entry name" value="4Fe4S-binding_SPASM_dom"/>
</dbReference>
<dbReference type="SFLD" id="SFLDG01387">
    <property type="entry name" value="BtrN-like_SPASM_domain_contain"/>
    <property type="match status" value="1"/>
</dbReference>
<keyword evidence="4" id="KW-0479">Metal-binding</keyword>
<name>A0A1F7RUN7_9BACT</name>
<dbReference type="InterPro" id="IPR034391">
    <property type="entry name" value="AdoMet-like_SPASM_containing"/>
</dbReference>
<reference evidence="8 9" key="1">
    <citation type="journal article" date="2016" name="Nat. Commun.">
        <title>Thousands of microbial genomes shed light on interconnected biogeochemical processes in an aquifer system.</title>
        <authorList>
            <person name="Anantharaman K."/>
            <person name="Brown C.T."/>
            <person name="Hug L.A."/>
            <person name="Sharon I."/>
            <person name="Castelle C.J."/>
            <person name="Probst A.J."/>
            <person name="Thomas B.C."/>
            <person name="Singh A."/>
            <person name="Wilkins M.J."/>
            <person name="Karaoz U."/>
            <person name="Brodie E.L."/>
            <person name="Williams K.H."/>
            <person name="Hubbard S.S."/>
            <person name="Banfield J.F."/>
        </authorList>
    </citation>
    <scope>NUCLEOTIDE SEQUENCE [LARGE SCALE GENOMIC DNA]</scope>
</reference>
<dbReference type="Proteomes" id="UP000179266">
    <property type="component" value="Unassembled WGS sequence"/>
</dbReference>
<evidence type="ECO:0000259" key="7">
    <source>
        <dbReference type="PROSITE" id="PS51918"/>
    </source>
</evidence>
<organism evidence="8 9">
    <name type="scientific">Candidatus Schekmanbacteria bacterium RBG_13_48_7</name>
    <dbReference type="NCBI Taxonomy" id="1817878"/>
    <lineage>
        <taxon>Bacteria</taxon>
        <taxon>Candidatus Schekmaniibacteriota</taxon>
    </lineage>
</organism>
<dbReference type="PANTHER" id="PTHR11228">
    <property type="entry name" value="RADICAL SAM DOMAIN PROTEIN"/>
    <property type="match status" value="1"/>
</dbReference>
<dbReference type="InterPro" id="IPR013785">
    <property type="entry name" value="Aldolase_TIM"/>
</dbReference>
<dbReference type="InterPro" id="IPR050377">
    <property type="entry name" value="Radical_SAM_PqqE_MftC-like"/>
</dbReference>
<dbReference type="CDD" id="cd01335">
    <property type="entry name" value="Radical_SAM"/>
    <property type="match status" value="1"/>
</dbReference>
<dbReference type="PANTHER" id="PTHR11228:SF7">
    <property type="entry name" value="PQQA PEPTIDE CYCLASE"/>
    <property type="match status" value="1"/>
</dbReference>
<evidence type="ECO:0000256" key="5">
    <source>
        <dbReference type="ARBA" id="ARBA00023004"/>
    </source>
</evidence>
<evidence type="ECO:0000256" key="4">
    <source>
        <dbReference type="ARBA" id="ARBA00022723"/>
    </source>
</evidence>
<dbReference type="SFLD" id="SFLDG01067">
    <property type="entry name" value="SPASM/twitch_domain_containing"/>
    <property type="match status" value="1"/>
</dbReference>
<feature type="domain" description="Radical SAM core" evidence="7">
    <location>
        <begin position="24"/>
        <end position="242"/>
    </location>
</feature>
<evidence type="ECO:0000313" key="8">
    <source>
        <dbReference type="EMBL" id="OGL45279.1"/>
    </source>
</evidence>
<dbReference type="Gene3D" id="3.20.20.70">
    <property type="entry name" value="Aldolase class I"/>
    <property type="match status" value="1"/>
</dbReference>
<evidence type="ECO:0000256" key="3">
    <source>
        <dbReference type="ARBA" id="ARBA00022691"/>
    </source>
</evidence>
<accession>A0A1F7RUN7</accession>
<dbReference type="InterPro" id="IPR058240">
    <property type="entry name" value="rSAM_sf"/>
</dbReference>
<proteinExistence type="predicted"/>
<dbReference type="GO" id="GO:0046872">
    <property type="term" value="F:metal ion binding"/>
    <property type="evidence" value="ECO:0007669"/>
    <property type="project" value="UniProtKB-KW"/>
</dbReference>
<evidence type="ECO:0000256" key="6">
    <source>
        <dbReference type="ARBA" id="ARBA00023014"/>
    </source>
</evidence>
<dbReference type="Pfam" id="PF04055">
    <property type="entry name" value="Radical_SAM"/>
    <property type="match status" value="1"/>
</dbReference>
<keyword evidence="2" id="KW-0004">4Fe-4S</keyword>
<dbReference type="AlphaFoldDB" id="A0A1F7RUN7"/>
<keyword evidence="5" id="KW-0408">Iron</keyword>
<gene>
    <name evidence="8" type="ORF">A2161_01510</name>
</gene>
<dbReference type="Pfam" id="PF13186">
    <property type="entry name" value="SPASM"/>
    <property type="match status" value="1"/>
</dbReference>
<comment type="caution">
    <text evidence="8">The sequence shown here is derived from an EMBL/GenBank/DDBJ whole genome shotgun (WGS) entry which is preliminary data.</text>
</comment>
<keyword evidence="6" id="KW-0411">Iron-sulfur</keyword>
<dbReference type="GO" id="GO:0051536">
    <property type="term" value="F:iron-sulfur cluster binding"/>
    <property type="evidence" value="ECO:0007669"/>
    <property type="project" value="UniProtKB-KW"/>
</dbReference>
<comment type="cofactor">
    <cofactor evidence="1">
        <name>[4Fe-4S] cluster</name>
        <dbReference type="ChEBI" id="CHEBI:49883"/>
    </cofactor>
</comment>
<dbReference type="CDD" id="cd21109">
    <property type="entry name" value="SPASM"/>
    <property type="match status" value="1"/>
</dbReference>
<protein>
    <recommendedName>
        <fullName evidence="7">Radical SAM core domain-containing protein</fullName>
    </recommendedName>
</protein>
<evidence type="ECO:0000256" key="1">
    <source>
        <dbReference type="ARBA" id="ARBA00001966"/>
    </source>
</evidence>
<evidence type="ECO:0000313" key="9">
    <source>
        <dbReference type="Proteomes" id="UP000179266"/>
    </source>
</evidence>
<dbReference type="SFLD" id="SFLDS00029">
    <property type="entry name" value="Radical_SAM"/>
    <property type="match status" value="1"/>
</dbReference>
<dbReference type="EMBL" id="MGDD01000185">
    <property type="protein sequence ID" value="OGL45279.1"/>
    <property type="molecule type" value="Genomic_DNA"/>
</dbReference>